<gene>
    <name evidence="1" type="ORF">HNV28_01040</name>
</gene>
<accession>A0A7Y4MP33</accession>
<proteinExistence type="predicted"/>
<sequence length="213" mass="23999">MRKPRMSEPHRTSGAWLDPAGTARAGMHAMAERLVFPPIVEGLFVRGLSGRVTPLLKEQLRSEGLDLDRPLLPAYSLESWIRCVTLTAKALHPQEPDEVAWRMLGERMIDGYRDTLMGRALLGVMRLLGPWRMLSKAQHGFRTSNNYTEVRITETGPTEAEVWLNEPGMLRYFKQGVMLAMSRAAGGVAASVDVRTFDDHCVTYRVSWKDSSR</sequence>
<dbReference type="Proteomes" id="UP000533080">
    <property type="component" value="Unassembled WGS sequence"/>
</dbReference>
<dbReference type="InterPro" id="IPR011751">
    <property type="entry name" value="Mxa_paralog_2265"/>
</dbReference>
<name>A0A7Y4MP33_MYXXA</name>
<dbReference type="Pfam" id="PF09536">
    <property type="entry name" value="DUF2378"/>
    <property type="match status" value="1"/>
</dbReference>
<evidence type="ECO:0000313" key="2">
    <source>
        <dbReference type="Proteomes" id="UP000533080"/>
    </source>
</evidence>
<dbReference type="NCBIfam" id="TIGR02265">
    <property type="entry name" value="Mxa_TIGR02265"/>
    <property type="match status" value="1"/>
</dbReference>
<dbReference type="EMBL" id="JABFNT010000003">
    <property type="protein sequence ID" value="NOJ76962.1"/>
    <property type="molecule type" value="Genomic_DNA"/>
</dbReference>
<evidence type="ECO:0000313" key="1">
    <source>
        <dbReference type="EMBL" id="NOJ76962.1"/>
    </source>
</evidence>
<dbReference type="AlphaFoldDB" id="A0A7Y4MP33"/>
<protein>
    <submittedName>
        <fullName evidence="1">DUF2378 family protein</fullName>
    </submittedName>
</protein>
<organism evidence="1 2">
    <name type="scientific">Myxococcus xanthus</name>
    <dbReference type="NCBI Taxonomy" id="34"/>
    <lineage>
        <taxon>Bacteria</taxon>
        <taxon>Pseudomonadati</taxon>
        <taxon>Myxococcota</taxon>
        <taxon>Myxococcia</taxon>
        <taxon>Myxococcales</taxon>
        <taxon>Cystobacterineae</taxon>
        <taxon>Myxococcaceae</taxon>
        <taxon>Myxococcus</taxon>
    </lineage>
</organism>
<reference evidence="1 2" key="1">
    <citation type="submission" date="2020-05" db="EMBL/GenBank/DDBJ databases">
        <authorList>
            <person name="Whitworth D."/>
        </authorList>
    </citation>
    <scope>NUCLEOTIDE SEQUENCE [LARGE SCALE GENOMIC DNA]</scope>
    <source>
        <strain evidence="1 2">AM005</strain>
    </source>
</reference>
<comment type="caution">
    <text evidence="1">The sequence shown here is derived from an EMBL/GenBank/DDBJ whole genome shotgun (WGS) entry which is preliminary data.</text>
</comment>